<evidence type="ECO:0000313" key="2">
    <source>
        <dbReference type="Proteomes" id="UP000199180"/>
    </source>
</evidence>
<gene>
    <name evidence="1" type="ORF">SAMN04489858_12066</name>
</gene>
<accession>A0A1I0J116</accession>
<evidence type="ECO:0000313" key="1">
    <source>
        <dbReference type="EMBL" id="SEU03345.1"/>
    </source>
</evidence>
<organism evidence="1 2">
    <name type="scientific">Paracoccus homiensis</name>
    <dbReference type="NCBI Taxonomy" id="364199"/>
    <lineage>
        <taxon>Bacteria</taxon>
        <taxon>Pseudomonadati</taxon>
        <taxon>Pseudomonadota</taxon>
        <taxon>Alphaproteobacteria</taxon>
        <taxon>Rhodobacterales</taxon>
        <taxon>Paracoccaceae</taxon>
        <taxon>Paracoccus</taxon>
    </lineage>
</organism>
<dbReference type="Proteomes" id="UP000199180">
    <property type="component" value="Unassembled WGS sequence"/>
</dbReference>
<dbReference type="AlphaFoldDB" id="A0A1I0J116"/>
<reference evidence="1 2" key="1">
    <citation type="submission" date="2016-10" db="EMBL/GenBank/DDBJ databases">
        <authorList>
            <person name="de Groot N.N."/>
        </authorList>
    </citation>
    <scope>NUCLEOTIDE SEQUENCE [LARGE SCALE GENOMIC DNA]</scope>
    <source>
        <strain evidence="1 2">DSM 17862</strain>
    </source>
</reference>
<dbReference type="STRING" id="364199.SAMN04489858_12066"/>
<protein>
    <submittedName>
        <fullName evidence="1">Uncharacterized protein</fullName>
    </submittedName>
</protein>
<proteinExistence type="predicted"/>
<dbReference type="OrthoDB" id="8265479at2"/>
<dbReference type="RefSeq" id="WP_090737728.1">
    <property type="nucleotide sequence ID" value="NZ_FOHO01000020.1"/>
</dbReference>
<dbReference type="EMBL" id="FOHO01000020">
    <property type="protein sequence ID" value="SEU03345.1"/>
    <property type="molecule type" value="Genomic_DNA"/>
</dbReference>
<sequence length="206" mass="21778">MALSFPYALDFLANCLIGPEVALKLSRNDEASGSGDGRVWSVELARPLWTATYSLDAKDGAHAREINAKINALDGSSKTFLWADPWYSGPAVSAPNYSGVTVASISANRGALAFSGLHEDFAFTAGDYISIAYGGGKQYLGQLAEGGDSGQLEIRPYLPMGISVGASVQIAKPRMKAIIPPNGWTPFSSTRYGWGQGASITVLQKP</sequence>
<keyword evidence="2" id="KW-1185">Reference proteome</keyword>
<name>A0A1I0J116_9RHOB</name>